<sequence>MWLSLKSLVYGLALRLFLSLAIGHPLSPEDTKFYEFTPKNIKASVVVDFYRDWVMEDAKNNSEAKAGRFEWKRFDAGDDKELRRRVYFTFMIYSRIHDFAQLQLKALTEVHLRLIGLVSELIETFTYQQNPQKKELCEVITYIVTTLVFDAMESAFLMLTGVIKPLADTGKLAQTAVRKVAEGSVGKAIKKKVEKAAKKALDKMTADMVNFAKQIAIKQANGNSYNAAIANQDQNWLIYGASINPLCSAFDGDFPDMNPKNKERLLKNLGDSFGDLKESVEKIHNKLFEGNYQDGELDLNDPSLTYIAMTNMEWKGEDSIETALKAQGNARAEVDLQPFGLGTFRTSGQDIPVCVYDYGKIDDFMAGTASIYKSWVIPLICGDFHGNQTVPFMKALSMDTGSSFYKGNTHPIFQTDRIPRQLESRSAYKSYTALCKLGYWWPDSGRGEDMDFDAANRAFCTSPEGKKAMARKTPWVLMSPGNTHQIPEMAKLCSNFLDKYKRLDPVTYCAIKASIRQHFRTAQR</sequence>
<name>A0A8H4RCV2_9HELO</name>
<dbReference type="EMBL" id="JAAMPI010001189">
    <property type="protein sequence ID" value="KAF4626256.1"/>
    <property type="molecule type" value="Genomic_DNA"/>
</dbReference>
<keyword evidence="3" id="KW-1185">Reference proteome</keyword>
<feature type="signal peptide" evidence="1">
    <location>
        <begin position="1"/>
        <end position="23"/>
    </location>
</feature>
<evidence type="ECO:0000256" key="1">
    <source>
        <dbReference type="SAM" id="SignalP"/>
    </source>
</evidence>
<protein>
    <submittedName>
        <fullName evidence="2">Uncharacterized protein</fullName>
    </submittedName>
</protein>
<feature type="chain" id="PRO_5034323441" evidence="1">
    <location>
        <begin position="24"/>
        <end position="524"/>
    </location>
</feature>
<keyword evidence="1" id="KW-0732">Signal</keyword>
<gene>
    <name evidence="2" type="ORF">G7Y89_g11902</name>
</gene>
<evidence type="ECO:0000313" key="3">
    <source>
        <dbReference type="Proteomes" id="UP000566819"/>
    </source>
</evidence>
<dbReference type="OrthoDB" id="3508681at2759"/>
<proteinExistence type="predicted"/>
<accession>A0A8H4RCV2</accession>
<comment type="caution">
    <text evidence="2">The sequence shown here is derived from an EMBL/GenBank/DDBJ whole genome shotgun (WGS) entry which is preliminary data.</text>
</comment>
<dbReference type="AlphaFoldDB" id="A0A8H4RCV2"/>
<evidence type="ECO:0000313" key="2">
    <source>
        <dbReference type="EMBL" id="KAF4626256.1"/>
    </source>
</evidence>
<reference evidence="2 3" key="1">
    <citation type="submission" date="2020-03" db="EMBL/GenBank/DDBJ databases">
        <title>Draft Genome Sequence of Cudoniella acicularis.</title>
        <authorList>
            <person name="Buettner E."/>
            <person name="Kellner H."/>
        </authorList>
    </citation>
    <scope>NUCLEOTIDE SEQUENCE [LARGE SCALE GENOMIC DNA]</scope>
    <source>
        <strain evidence="2 3">DSM 108380</strain>
    </source>
</reference>
<organism evidence="2 3">
    <name type="scientific">Cudoniella acicularis</name>
    <dbReference type="NCBI Taxonomy" id="354080"/>
    <lineage>
        <taxon>Eukaryota</taxon>
        <taxon>Fungi</taxon>
        <taxon>Dikarya</taxon>
        <taxon>Ascomycota</taxon>
        <taxon>Pezizomycotina</taxon>
        <taxon>Leotiomycetes</taxon>
        <taxon>Helotiales</taxon>
        <taxon>Tricladiaceae</taxon>
        <taxon>Cudoniella</taxon>
    </lineage>
</organism>
<dbReference type="Proteomes" id="UP000566819">
    <property type="component" value="Unassembled WGS sequence"/>
</dbReference>